<dbReference type="PANTHER" id="PTHR43399">
    <property type="entry name" value="SUBTILISIN-RELATED"/>
    <property type="match status" value="1"/>
</dbReference>
<dbReference type="Gene3D" id="3.40.50.200">
    <property type="entry name" value="Peptidase S8/S53 domain"/>
    <property type="match status" value="1"/>
</dbReference>
<dbReference type="PROSITE" id="PS00136">
    <property type="entry name" value="SUBTILASE_ASP"/>
    <property type="match status" value="1"/>
</dbReference>
<dbReference type="Pfam" id="PF00082">
    <property type="entry name" value="Peptidase_S8"/>
    <property type="match status" value="1"/>
</dbReference>
<feature type="signal peptide" evidence="7">
    <location>
        <begin position="1"/>
        <end position="31"/>
    </location>
</feature>
<dbReference type="InterPro" id="IPR022398">
    <property type="entry name" value="Peptidase_S8_His-AS"/>
</dbReference>
<dbReference type="InterPro" id="IPR015500">
    <property type="entry name" value="Peptidase_S8_subtilisin-rel"/>
</dbReference>
<evidence type="ECO:0000256" key="7">
    <source>
        <dbReference type="SAM" id="SignalP"/>
    </source>
</evidence>
<dbReference type="SUPFAM" id="SSF52743">
    <property type="entry name" value="Subtilisin-like"/>
    <property type="match status" value="1"/>
</dbReference>
<dbReference type="InterPro" id="IPR051048">
    <property type="entry name" value="Peptidase_S8/S53_subtilisin"/>
</dbReference>
<feature type="active site" description="Charge relay system" evidence="5">
    <location>
        <position position="254"/>
    </location>
</feature>
<dbReference type="Pfam" id="PF00395">
    <property type="entry name" value="SLH"/>
    <property type="match status" value="3"/>
</dbReference>
<dbReference type="PROSITE" id="PS00138">
    <property type="entry name" value="SUBTILASE_SER"/>
    <property type="match status" value="1"/>
</dbReference>
<dbReference type="InterPro" id="IPR000209">
    <property type="entry name" value="Peptidase_S8/S53_dom"/>
</dbReference>
<dbReference type="PROSITE" id="PS51272">
    <property type="entry name" value="SLH"/>
    <property type="match status" value="3"/>
</dbReference>
<dbReference type="STRING" id="162209.IJ22_42170"/>
<keyword evidence="10" id="KW-1185">Reference proteome</keyword>
<dbReference type="PRINTS" id="PR00723">
    <property type="entry name" value="SUBTILISIN"/>
</dbReference>
<dbReference type="Proteomes" id="UP000061660">
    <property type="component" value="Chromosome"/>
</dbReference>
<protein>
    <submittedName>
        <fullName evidence="9">Peptidase S8</fullName>
    </submittedName>
</protein>
<dbReference type="Gene3D" id="2.60.120.380">
    <property type="match status" value="3"/>
</dbReference>
<dbReference type="PROSITE" id="PS00137">
    <property type="entry name" value="SUBTILASE_HIS"/>
    <property type="match status" value="1"/>
</dbReference>
<evidence type="ECO:0000256" key="6">
    <source>
        <dbReference type="RuleBase" id="RU003355"/>
    </source>
</evidence>
<dbReference type="GO" id="GO:0006508">
    <property type="term" value="P:proteolysis"/>
    <property type="evidence" value="ECO:0007669"/>
    <property type="project" value="UniProtKB-KW"/>
</dbReference>
<dbReference type="PROSITE" id="PS51892">
    <property type="entry name" value="SUBTILASE"/>
    <property type="match status" value="1"/>
</dbReference>
<reference evidence="10" key="1">
    <citation type="submission" date="2015-12" db="EMBL/GenBank/DDBJ databases">
        <title>Complete genome sequences of two moderately thermophilic Paenibacillus species.</title>
        <authorList>
            <person name="Butler R.III."/>
            <person name="Wang J."/>
            <person name="Stark B.C."/>
            <person name="Pombert J.-F."/>
        </authorList>
    </citation>
    <scope>NUCLEOTIDE SEQUENCE [LARGE SCALE GENOMIC DNA]</scope>
    <source>
        <strain evidence="10">32O-Y</strain>
    </source>
</reference>
<dbReference type="GO" id="GO:0004252">
    <property type="term" value="F:serine-type endopeptidase activity"/>
    <property type="evidence" value="ECO:0007669"/>
    <property type="project" value="UniProtKB-UniRule"/>
</dbReference>
<reference evidence="9 10" key="2">
    <citation type="journal article" date="2016" name="Genome Announc.">
        <title>Complete Genome Sequences of Two Interactive Moderate Thermophiles, Paenibacillus napthalenovorans 32O-Y and Paenibacillus sp. 32O-W.</title>
        <authorList>
            <person name="Butler R.R.III."/>
            <person name="Wang J."/>
            <person name="Stark B.C."/>
            <person name="Pombert J.F."/>
        </authorList>
    </citation>
    <scope>NUCLEOTIDE SEQUENCE [LARGE SCALE GENOMIC DNA]</scope>
    <source>
        <strain evidence="9 10">32O-Y</strain>
    </source>
</reference>
<dbReference type="SUPFAM" id="SSF89260">
    <property type="entry name" value="Collagen-binding domain"/>
    <property type="match status" value="2"/>
</dbReference>
<gene>
    <name evidence="9" type="ORF">IJ22_42170</name>
</gene>
<dbReference type="EMBL" id="CP013652">
    <property type="protein sequence ID" value="ALS24513.1"/>
    <property type="molecule type" value="Genomic_DNA"/>
</dbReference>
<feature type="active site" description="Charge relay system" evidence="5">
    <location>
        <position position="102"/>
    </location>
</feature>
<feature type="chain" id="PRO_5006832708" evidence="7">
    <location>
        <begin position="32"/>
        <end position="842"/>
    </location>
</feature>
<evidence type="ECO:0000313" key="9">
    <source>
        <dbReference type="EMBL" id="ALS24513.1"/>
    </source>
</evidence>
<keyword evidence="4 5" id="KW-0720">Serine protease</keyword>
<dbReference type="AlphaFoldDB" id="A0A0U2UR39"/>
<dbReference type="PATRIC" id="fig|162209.4.peg.4463"/>
<evidence type="ECO:0000256" key="2">
    <source>
        <dbReference type="ARBA" id="ARBA00022670"/>
    </source>
</evidence>
<dbReference type="InterPro" id="IPR036852">
    <property type="entry name" value="Peptidase_S8/S53_dom_sf"/>
</dbReference>
<feature type="domain" description="SLH" evidence="8">
    <location>
        <begin position="667"/>
        <end position="725"/>
    </location>
</feature>
<evidence type="ECO:0000256" key="3">
    <source>
        <dbReference type="ARBA" id="ARBA00022801"/>
    </source>
</evidence>
<feature type="domain" description="SLH" evidence="8">
    <location>
        <begin position="726"/>
        <end position="789"/>
    </location>
</feature>
<dbReference type="RefSeq" id="WP_235594185.1">
    <property type="nucleotide sequence ID" value="NZ_CP013652.1"/>
</dbReference>
<feature type="active site" description="Charge relay system" evidence="5">
    <location>
        <position position="69"/>
    </location>
</feature>
<comment type="similarity">
    <text evidence="1 5 6">Belongs to the peptidase S8 family.</text>
</comment>
<dbReference type="InterPro" id="IPR023828">
    <property type="entry name" value="Peptidase_S8_Ser-AS"/>
</dbReference>
<accession>A0A0U2UR39</accession>
<evidence type="ECO:0000259" key="8">
    <source>
        <dbReference type="PROSITE" id="PS51272"/>
    </source>
</evidence>
<organism evidence="9 10">
    <name type="scientific">Paenibacillus naphthalenovorans</name>
    <dbReference type="NCBI Taxonomy" id="162209"/>
    <lineage>
        <taxon>Bacteria</taxon>
        <taxon>Bacillati</taxon>
        <taxon>Bacillota</taxon>
        <taxon>Bacilli</taxon>
        <taxon>Bacillales</taxon>
        <taxon>Paenibacillaceae</taxon>
        <taxon>Paenibacillus</taxon>
    </lineage>
</organism>
<evidence type="ECO:0000256" key="1">
    <source>
        <dbReference type="ARBA" id="ARBA00011073"/>
    </source>
</evidence>
<keyword evidence="2 5" id="KW-0645">Protease</keyword>
<name>A0A0U2UR39_9BACL</name>
<feature type="domain" description="SLH" evidence="8">
    <location>
        <begin position="790"/>
        <end position="842"/>
    </location>
</feature>
<keyword evidence="3 5" id="KW-0378">Hydrolase</keyword>
<dbReference type="PANTHER" id="PTHR43399:SF4">
    <property type="entry name" value="CELL WALL-ASSOCIATED PROTEASE"/>
    <property type="match status" value="1"/>
</dbReference>
<dbReference type="KEGG" id="pnp:IJ22_42170"/>
<proteinExistence type="inferred from homology"/>
<dbReference type="InterPro" id="IPR023827">
    <property type="entry name" value="Peptidase_S8_Asp-AS"/>
</dbReference>
<dbReference type="InterPro" id="IPR001119">
    <property type="entry name" value="SLH_dom"/>
</dbReference>
<evidence type="ECO:0000256" key="4">
    <source>
        <dbReference type="ARBA" id="ARBA00022825"/>
    </source>
</evidence>
<keyword evidence="7" id="KW-0732">Signal</keyword>
<dbReference type="PROSITE" id="PS51257">
    <property type="entry name" value="PROKAR_LIPOPROTEIN"/>
    <property type="match status" value="1"/>
</dbReference>
<evidence type="ECO:0000313" key="10">
    <source>
        <dbReference type="Proteomes" id="UP000061660"/>
    </source>
</evidence>
<evidence type="ECO:0000256" key="5">
    <source>
        <dbReference type="PROSITE-ProRule" id="PRU01240"/>
    </source>
</evidence>
<sequence precursor="true">MRMNHMTYKHIFFVTCLGLAFVLACSGTTYAAQVDDPFYVRQTYLQQIGMNQAWEAAKGNSGLTIAIVDTGVDLEHPDLKPNLVPGINLINPKEPPMDDNGHGTNVAGIIAAVGNNDRGIAGMLWNARIMPIKALEADGSGGETKLGEGIRYAVDHGAKIVVLSLGLNKYSAYMSDIVRYAEERNVLLVAATGNEGNRVKYPAAYPTVLAVGGVSPNGEVDRKSNTGPEVDVVAPWDVFTTGLGGTYEPKDGTSMAAPQVAAAAALVWSQHPEMKPYQIRQWIRQTAQDLGPKGWDPAAGYGLLRVDRLLTEPYRSDMYEPNDRKDQAAALSISKKVSASFTGGTDSDWFYIEAPYDGTVNLTFDMDSRYGVSVQHTDVTGVLASKSVRGGQTVSFPVSKGRGFYRLQLSDRNLTEEIPYQLTTSFDIYRDPYEDNDLQYKAYVLPSRSLTIKGTLHQNEDVDWFEFPVPHSGSLRIQLSTDTARMDPVLLVQKQGEKSITIDKADDGGTEVYYLPEVFPGSYYIRISNVKEYVNPVVGEYTLSIEYDAKLNDPNEPNNRSYQATTVSLETPYTGLLDKPDDIDWFQFRIAEESLVQIRLSDIPASVTIYMELYDGSMKMMAGSMNNASTSIQELSGRFVPGSYYLKLKSNKTFTNQMYQLQVNAKPLTGGYVDIRGHWAQNAITGLTAKQVVDGYGDYTFQPNRAITRAEVTAVLARAFQLAREGTSVFSDLPATHWAYSYIAKAYEAGMIDGYPDRTFAPDQPVTRMEMTAMLARSMNMIGKFRGLSPFVDVDERYWGNGILKQMKAEGLISGYADGTFRPDQQATRAEFIQLLYDVLNR</sequence>